<dbReference type="InterPro" id="IPR036875">
    <property type="entry name" value="Znf_CCHC_sf"/>
</dbReference>
<evidence type="ECO:0000259" key="3">
    <source>
        <dbReference type="PROSITE" id="PS50158"/>
    </source>
</evidence>
<dbReference type="SUPFAM" id="SSF57756">
    <property type="entry name" value="Retrovirus zinc finger-like domains"/>
    <property type="match status" value="1"/>
</dbReference>
<proteinExistence type="predicted"/>
<keyword evidence="1" id="KW-0863">Zinc-finger</keyword>
<keyword evidence="1" id="KW-0862">Zinc</keyword>
<evidence type="ECO:0000313" key="4">
    <source>
        <dbReference type="Proteomes" id="UP000694853"/>
    </source>
</evidence>
<dbReference type="SMART" id="SM00343">
    <property type="entry name" value="ZnF_C2HC"/>
    <property type="match status" value="2"/>
</dbReference>
<dbReference type="GO" id="GO:0003676">
    <property type="term" value="F:nucleic acid binding"/>
    <property type="evidence" value="ECO:0007669"/>
    <property type="project" value="InterPro"/>
</dbReference>
<keyword evidence="4" id="KW-1185">Reference proteome</keyword>
<dbReference type="InterPro" id="IPR001878">
    <property type="entry name" value="Znf_CCHC"/>
</dbReference>
<protein>
    <submittedName>
        <fullName evidence="5">Uncharacterized protein LOC113866906</fullName>
    </submittedName>
</protein>
<reference evidence="5" key="2">
    <citation type="submission" date="2025-08" db="UniProtKB">
        <authorList>
            <consortium name="RefSeq"/>
        </authorList>
    </citation>
    <scope>IDENTIFICATION</scope>
    <source>
        <tissue evidence="5">Young leaves</tissue>
    </source>
</reference>
<keyword evidence="1" id="KW-0479">Metal-binding</keyword>
<feature type="compositionally biased region" description="Low complexity" evidence="2">
    <location>
        <begin position="95"/>
        <end position="105"/>
    </location>
</feature>
<dbReference type="Proteomes" id="UP000694853">
    <property type="component" value="Unplaced"/>
</dbReference>
<evidence type="ECO:0000313" key="5">
    <source>
        <dbReference type="RefSeq" id="XP_027357506.1"/>
    </source>
</evidence>
<gene>
    <name evidence="5" type="primary">LOC113866906</name>
</gene>
<reference evidence="4" key="1">
    <citation type="journal article" date="2019" name="Toxins">
        <title>Detection of Abrin-Like and Prepropulchellin-Like Toxin Genes and Transcripts Using Whole Genome Sequencing and Full-Length Transcript Sequencing of Abrus precatorius.</title>
        <authorList>
            <person name="Hovde B.T."/>
            <person name="Daligault H.E."/>
            <person name="Hanschen E.R."/>
            <person name="Kunde Y.A."/>
            <person name="Johnson M.B."/>
            <person name="Starkenburg S.R."/>
            <person name="Johnson S.L."/>
        </authorList>
    </citation>
    <scope>NUCLEOTIDE SEQUENCE [LARGE SCALE GENOMIC DNA]</scope>
</reference>
<feature type="domain" description="CCHC-type" evidence="3">
    <location>
        <begin position="148"/>
        <end position="161"/>
    </location>
</feature>
<dbReference type="GeneID" id="113866906"/>
<feature type="region of interest" description="Disordered" evidence="2">
    <location>
        <begin position="166"/>
        <end position="193"/>
    </location>
</feature>
<dbReference type="PROSITE" id="PS50158">
    <property type="entry name" value="ZF_CCHC"/>
    <property type="match status" value="1"/>
</dbReference>
<name>A0A8B8LM78_ABRPR</name>
<dbReference type="GO" id="GO:0008270">
    <property type="term" value="F:zinc ion binding"/>
    <property type="evidence" value="ECO:0007669"/>
    <property type="project" value="UniProtKB-KW"/>
</dbReference>
<evidence type="ECO:0000256" key="1">
    <source>
        <dbReference type="PROSITE-ProRule" id="PRU00047"/>
    </source>
</evidence>
<dbReference type="AlphaFoldDB" id="A0A8B8LM78"/>
<feature type="compositionally biased region" description="Polar residues" evidence="2">
    <location>
        <begin position="167"/>
        <end position="184"/>
    </location>
</feature>
<organism evidence="4 5">
    <name type="scientific">Abrus precatorius</name>
    <name type="common">Indian licorice</name>
    <name type="synonym">Glycine abrus</name>
    <dbReference type="NCBI Taxonomy" id="3816"/>
    <lineage>
        <taxon>Eukaryota</taxon>
        <taxon>Viridiplantae</taxon>
        <taxon>Streptophyta</taxon>
        <taxon>Embryophyta</taxon>
        <taxon>Tracheophyta</taxon>
        <taxon>Spermatophyta</taxon>
        <taxon>Magnoliopsida</taxon>
        <taxon>eudicotyledons</taxon>
        <taxon>Gunneridae</taxon>
        <taxon>Pentapetalae</taxon>
        <taxon>rosids</taxon>
        <taxon>fabids</taxon>
        <taxon>Fabales</taxon>
        <taxon>Fabaceae</taxon>
        <taxon>Papilionoideae</taxon>
        <taxon>50 kb inversion clade</taxon>
        <taxon>NPAAA clade</taxon>
        <taxon>indigoferoid/millettioid clade</taxon>
        <taxon>Abreae</taxon>
        <taxon>Abrus</taxon>
    </lineage>
</organism>
<accession>A0A8B8LM78</accession>
<sequence length="205" mass="22030">MGEYVAKSQELMKYWPHYQHGDGEEDLCAQFEHGLRPDIRAAISVFQLIDLSTLVSKSRIFEANSKGKTVHTRGAGPVRQDRRSPRFSKGPYLGSSHSYSRGTSSQERSNGTGSGSGSGTGSFRGPLKCFRCGGPHMVKDWPQPQTTCNNCGKSGHTANVCWVAKRSGSSSTTQRPESRGSTGPSMGPKPSIMGRVFAISGAEAS</sequence>
<dbReference type="KEGG" id="aprc:113866906"/>
<dbReference type="Gene3D" id="4.10.60.10">
    <property type="entry name" value="Zinc finger, CCHC-type"/>
    <property type="match status" value="1"/>
</dbReference>
<evidence type="ECO:0000256" key="2">
    <source>
        <dbReference type="SAM" id="MobiDB-lite"/>
    </source>
</evidence>
<dbReference type="OrthoDB" id="1418382at2759"/>
<dbReference type="RefSeq" id="XP_027357506.1">
    <property type="nucleotide sequence ID" value="XM_027501705.1"/>
</dbReference>
<feature type="region of interest" description="Disordered" evidence="2">
    <location>
        <begin position="66"/>
        <end position="120"/>
    </location>
</feature>